<dbReference type="EMBL" id="JAPXFL010000010">
    <property type="protein sequence ID" value="KAK9501072.1"/>
    <property type="molecule type" value="Genomic_DNA"/>
</dbReference>
<accession>A0AAW1CWR9</accession>
<sequence>MSQIGIYIVKTTQTTDGESGRVVAPGHDRWLLEQGSGRRPTGRPSGWIKGRRTWSEGNQGGGHLWSSPTPKTRTRRSWPVAPHSQRRCKRSKKREEELIVYWKHSCRDTVELIL</sequence>
<gene>
    <name evidence="2" type="ORF">O3M35_002186</name>
</gene>
<comment type="caution">
    <text evidence="2">The sequence shown here is derived from an EMBL/GenBank/DDBJ whole genome shotgun (WGS) entry which is preliminary data.</text>
</comment>
<dbReference type="AlphaFoldDB" id="A0AAW1CWR9"/>
<organism evidence="2 3">
    <name type="scientific">Rhynocoris fuscipes</name>
    <dbReference type="NCBI Taxonomy" id="488301"/>
    <lineage>
        <taxon>Eukaryota</taxon>
        <taxon>Metazoa</taxon>
        <taxon>Ecdysozoa</taxon>
        <taxon>Arthropoda</taxon>
        <taxon>Hexapoda</taxon>
        <taxon>Insecta</taxon>
        <taxon>Pterygota</taxon>
        <taxon>Neoptera</taxon>
        <taxon>Paraneoptera</taxon>
        <taxon>Hemiptera</taxon>
        <taxon>Heteroptera</taxon>
        <taxon>Panheteroptera</taxon>
        <taxon>Cimicomorpha</taxon>
        <taxon>Reduviidae</taxon>
        <taxon>Harpactorinae</taxon>
        <taxon>Harpactorini</taxon>
        <taxon>Rhynocoris</taxon>
    </lineage>
</organism>
<evidence type="ECO:0000313" key="3">
    <source>
        <dbReference type="Proteomes" id="UP001461498"/>
    </source>
</evidence>
<reference evidence="2 3" key="1">
    <citation type="submission" date="2022-12" db="EMBL/GenBank/DDBJ databases">
        <title>Chromosome-level genome assembly of true bugs.</title>
        <authorList>
            <person name="Ma L."/>
            <person name="Li H."/>
        </authorList>
    </citation>
    <scope>NUCLEOTIDE SEQUENCE [LARGE SCALE GENOMIC DNA]</scope>
    <source>
        <strain evidence="2">Lab_2022b</strain>
    </source>
</reference>
<evidence type="ECO:0000313" key="2">
    <source>
        <dbReference type="EMBL" id="KAK9501072.1"/>
    </source>
</evidence>
<name>A0AAW1CWR9_9HEMI</name>
<evidence type="ECO:0000256" key="1">
    <source>
        <dbReference type="SAM" id="MobiDB-lite"/>
    </source>
</evidence>
<feature type="region of interest" description="Disordered" evidence="1">
    <location>
        <begin position="32"/>
        <end position="89"/>
    </location>
</feature>
<keyword evidence="3" id="KW-1185">Reference proteome</keyword>
<feature type="compositionally biased region" description="Low complexity" evidence="1">
    <location>
        <begin position="35"/>
        <end position="46"/>
    </location>
</feature>
<dbReference type="Proteomes" id="UP001461498">
    <property type="component" value="Unassembled WGS sequence"/>
</dbReference>
<proteinExistence type="predicted"/>
<protein>
    <submittedName>
        <fullName evidence="2">Uncharacterized protein</fullName>
    </submittedName>
</protein>